<dbReference type="SUPFAM" id="SSF46894">
    <property type="entry name" value="C-terminal effector domain of the bipartite response regulators"/>
    <property type="match status" value="1"/>
</dbReference>
<dbReference type="AlphaFoldDB" id="A0A9D7SYJ0"/>
<feature type="domain" description="HTH luxR-type" evidence="5">
    <location>
        <begin position="80"/>
        <end position="149"/>
    </location>
</feature>
<dbReference type="PROSITE" id="PS00622">
    <property type="entry name" value="HTH_LUXR_1"/>
    <property type="match status" value="1"/>
</dbReference>
<dbReference type="PANTHER" id="PTHR44688">
    <property type="entry name" value="DNA-BINDING TRANSCRIPTIONAL ACTIVATOR DEVR_DOSR"/>
    <property type="match status" value="1"/>
</dbReference>
<dbReference type="Pfam" id="PF00196">
    <property type="entry name" value="GerE"/>
    <property type="match status" value="1"/>
</dbReference>
<dbReference type="EMBL" id="JADKGY010000029">
    <property type="protein sequence ID" value="MBK9984571.1"/>
    <property type="molecule type" value="Genomic_DNA"/>
</dbReference>
<keyword evidence="4" id="KW-0812">Transmembrane</keyword>
<evidence type="ECO:0000256" key="4">
    <source>
        <dbReference type="SAM" id="Phobius"/>
    </source>
</evidence>
<keyword evidence="4" id="KW-1133">Transmembrane helix</keyword>
<dbReference type="InterPro" id="IPR016032">
    <property type="entry name" value="Sig_transdc_resp-reg_C-effctor"/>
</dbReference>
<dbReference type="GO" id="GO:0003677">
    <property type="term" value="F:DNA binding"/>
    <property type="evidence" value="ECO:0007669"/>
    <property type="project" value="UniProtKB-KW"/>
</dbReference>
<evidence type="ECO:0000256" key="3">
    <source>
        <dbReference type="ARBA" id="ARBA00023163"/>
    </source>
</evidence>
<keyword evidence="4" id="KW-0472">Membrane</keyword>
<dbReference type="GO" id="GO:0006355">
    <property type="term" value="P:regulation of DNA-templated transcription"/>
    <property type="evidence" value="ECO:0007669"/>
    <property type="project" value="InterPro"/>
</dbReference>
<dbReference type="Gene3D" id="1.10.10.10">
    <property type="entry name" value="Winged helix-like DNA-binding domain superfamily/Winged helix DNA-binding domain"/>
    <property type="match status" value="1"/>
</dbReference>
<dbReference type="Proteomes" id="UP000808337">
    <property type="component" value="Unassembled WGS sequence"/>
</dbReference>
<accession>A0A9D7SYJ0</accession>
<dbReference type="InterPro" id="IPR036388">
    <property type="entry name" value="WH-like_DNA-bd_sf"/>
</dbReference>
<dbReference type="InterPro" id="IPR000792">
    <property type="entry name" value="Tscrpt_reg_LuxR_C"/>
</dbReference>
<keyword evidence="2" id="KW-0238">DNA-binding</keyword>
<dbReference type="PROSITE" id="PS50043">
    <property type="entry name" value="HTH_LUXR_2"/>
    <property type="match status" value="1"/>
</dbReference>
<name>A0A9D7SYJ0_9BACT</name>
<evidence type="ECO:0000259" key="5">
    <source>
        <dbReference type="PROSITE" id="PS50043"/>
    </source>
</evidence>
<organism evidence="6 7">
    <name type="scientific">Candidatus Opimibacter skivensis</name>
    <dbReference type="NCBI Taxonomy" id="2982028"/>
    <lineage>
        <taxon>Bacteria</taxon>
        <taxon>Pseudomonadati</taxon>
        <taxon>Bacteroidota</taxon>
        <taxon>Saprospiria</taxon>
        <taxon>Saprospirales</taxon>
        <taxon>Saprospiraceae</taxon>
        <taxon>Candidatus Opimibacter</taxon>
    </lineage>
</organism>
<dbReference type="PRINTS" id="PR00038">
    <property type="entry name" value="HTHLUXR"/>
</dbReference>
<evidence type="ECO:0000256" key="1">
    <source>
        <dbReference type="ARBA" id="ARBA00023015"/>
    </source>
</evidence>
<proteinExistence type="predicted"/>
<evidence type="ECO:0000256" key="2">
    <source>
        <dbReference type="ARBA" id="ARBA00023125"/>
    </source>
</evidence>
<dbReference type="SMART" id="SM00421">
    <property type="entry name" value="HTH_LUXR"/>
    <property type="match status" value="1"/>
</dbReference>
<feature type="transmembrane region" description="Helical" evidence="4">
    <location>
        <begin position="35"/>
        <end position="53"/>
    </location>
</feature>
<dbReference type="PANTHER" id="PTHR44688:SF16">
    <property type="entry name" value="DNA-BINDING TRANSCRIPTIONAL ACTIVATOR DEVR_DOSR"/>
    <property type="match status" value="1"/>
</dbReference>
<sequence>MTKTVLLFGFCMAVLLALLKWAEYSFFAKDLALEAYIGIVGLFCTILGGWIGWKLTRPKINSGYKEINENIDASVLKGFTIENKFGLSPREYEVLVLIAHGYSYQEIADQLFLSITTVKTHASNIFQKWMCEENSSGDVRPENGSVASS</sequence>
<dbReference type="CDD" id="cd06170">
    <property type="entry name" value="LuxR_C_like"/>
    <property type="match status" value="1"/>
</dbReference>
<comment type="caution">
    <text evidence="6">The sequence shown here is derived from an EMBL/GenBank/DDBJ whole genome shotgun (WGS) entry which is preliminary data.</text>
</comment>
<gene>
    <name evidence="6" type="ORF">IPP15_19765</name>
</gene>
<evidence type="ECO:0000313" key="6">
    <source>
        <dbReference type="EMBL" id="MBK9984571.1"/>
    </source>
</evidence>
<keyword evidence="1" id="KW-0805">Transcription regulation</keyword>
<evidence type="ECO:0000313" key="7">
    <source>
        <dbReference type="Proteomes" id="UP000808337"/>
    </source>
</evidence>
<protein>
    <submittedName>
        <fullName evidence="6">Helix-turn-helix transcriptional regulator</fullName>
    </submittedName>
</protein>
<keyword evidence="3" id="KW-0804">Transcription</keyword>
<reference evidence="6 7" key="1">
    <citation type="submission" date="2020-10" db="EMBL/GenBank/DDBJ databases">
        <title>Connecting structure to function with the recovery of over 1000 high-quality activated sludge metagenome-assembled genomes encoding full-length rRNA genes using long-read sequencing.</title>
        <authorList>
            <person name="Singleton C.M."/>
            <person name="Petriglieri F."/>
            <person name="Kristensen J.M."/>
            <person name="Kirkegaard R.H."/>
            <person name="Michaelsen T.Y."/>
            <person name="Andersen M.H."/>
            <person name="Karst S.M."/>
            <person name="Dueholm M.S."/>
            <person name="Nielsen P.H."/>
            <person name="Albertsen M."/>
        </authorList>
    </citation>
    <scope>NUCLEOTIDE SEQUENCE [LARGE SCALE GENOMIC DNA]</scope>
    <source>
        <strain evidence="6">Ribe_18-Q3-R11-54_MAXAC.273</strain>
    </source>
</reference>